<keyword evidence="10" id="KW-1185">Reference proteome</keyword>
<evidence type="ECO:0000313" key="10">
    <source>
        <dbReference type="Proteomes" id="UP001642360"/>
    </source>
</evidence>
<name>A0ABC8U1X4_9AQUA</name>
<keyword evidence="5" id="KW-0720">Serine protease</keyword>
<comment type="caution">
    <text evidence="9">The sequence shown here is derived from an EMBL/GenBank/DDBJ whole genome shotgun (WGS) entry which is preliminary data.</text>
</comment>
<dbReference type="Gene3D" id="2.60.40.2310">
    <property type="match status" value="1"/>
</dbReference>
<protein>
    <submittedName>
        <fullName evidence="9">Uncharacterized protein</fullName>
    </submittedName>
</protein>
<reference evidence="9 10" key="1">
    <citation type="submission" date="2024-02" db="EMBL/GenBank/DDBJ databases">
        <authorList>
            <person name="Vignale AGUSTIN F."/>
            <person name="Sosa J E."/>
            <person name="Modenutti C."/>
        </authorList>
    </citation>
    <scope>NUCLEOTIDE SEQUENCE [LARGE SCALE GENOMIC DNA]</scope>
</reference>
<dbReference type="Pfam" id="PF17766">
    <property type="entry name" value="fn3_6"/>
    <property type="match status" value="1"/>
</dbReference>
<dbReference type="InterPro" id="IPR041469">
    <property type="entry name" value="Subtilisin-like_FN3"/>
</dbReference>
<organism evidence="9 10">
    <name type="scientific">Ilex paraguariensis</name>
    <name type="common">yerba mate</name>
    <dbReference type="NCBI Taxonomy" id="185542"/>
    <lineage>
        <taxon>Eukaryota</taxon>
        <taxon>Viridiplantae</taxon>
        <taxon>Streptophyta</taxon>
        <taxon>Embryophyta</taxon>
        <taxon>Tracheophyta</taxon>
        <taxon>Spermatophyta</taxon>
        <taxon>Magnoliopsida</taxon>
        <taxon>eudicotyledons</taxon>
        <taxon>Gunneridae</taxon>
        <taxon>Pentapetalae</taxon>
        <taxon>asterids</taxon>
        <taxon>campanulids</taxon>
        <taxon>Aquifoliales</taxon>
        <taxon>Aquifoliaceae</taxon>
        <taxon>Ilex</taxon>
    </lineage>
</organism>
<evidence type="ECO:0000256" key="3">
    <source>
        <dbReference type="ARBA" id="ARBA00022729"/>
    </source>
</evidence>
<dbReference type="PANTHER" id="PTHR10795">
    <property type="entry name" value="PROPROTEIN CONVERTASE SUBTILISIN/KEXIN"/>
    <property type="match status" value="1"/>
</dbReference>
<sequence length="277" mass="30502">METQDPTSPDISAPGINILAAWPPKTPPTLLPFDGRSVNWSFLSGTSMSCPHVSGVLALVKSAHPNWSPAAIRSALMTTAYTRDTTHDTILAGGSMKISDPFDIGAGHVDPLKAMDPGLVYDMKTSDYILYLCNSGYTQDQIERMVILSPGTITTCPKGFISSSNINYPSITISNLRSTMTIKRTVRNVSHKTTAIYLAKIVNPDGVDVVVWPRLLFFSCFKEEVSYYVTFKPKKRSQERYDFGEIVWSDGLHYVRSPLVVLVNTTKSCDSVDSASY</sequence>
<dbReference type="GO" id="GO:0008236">
    <property type="term" value="F:serine-type peptidase activity"/>
    <property type="evidence" value="ECO:0007669"/>
    <property type="project" value="UniProtKB-KW"/>
</dbReference>
<dbReference type="PROSITE" id="PS00138">
    <property type="entry name" value="SUBTILASE_SER"/>
    <property type="match status" value="1"/>
</dbReference>
<dbReference type="FunFam" id="2.60.40.2310:FF:000001">
    <property type="entry name" value="Subtilisin-like protease SBT1.5"/>
    <property type="match status" value="1"/>
</dbReference>
<evidence type="ECO:0000259" key="8">
    <source>
        <dbReference type="Pfam" id="PF17766"/>
    </source>
</evidence>
<dbReference type="AlphaFoldDB" id="A0ABC8U1X4"/>
<accession>A0ABC8U1X4</accession>
<dbReference type="InterPro" id="IPR023828">
    <property type="entry name" value="Peptidase_S8_Ser-AS"/>
</dbReference>
<keyword evidence="2" id="KW-0645">Protease</keyword>
<dbReference type="InterPro" id="IPR036852">
    <property type="entry name" value="Peptidase_S8/S53_dom_sf"/>
</dbReference>
<feature type="domain" description="Peptidase S8/S53" evidence="7">
    <location>
        <begin position="4"/>
        <end position="83"/>
    </location>
</feature>
<comment type="similarity">
    <text evidence="1 6">Belongs to the peptidase S8 family.</text>
</comment>
<evidence type="ECO:0000256" key="1">
    <source>
        <dbReference type="ARBA" id="ARBA00011073"/>
    </source>
</evidence>
<dbReference type="Proteomes" id="UP001642360">
    <property type="component" value="Unassembled WGS sequence"/>
</dbReference>
<dbReference type="SUPFAM" id="SSF52743">
    <property type="entry name" value="Subtilisin-like"/>
    <property type="match status" value="1"/>
</dbReference>
<gene>
    <name evidence="9" type="ORF">ILEXP_LOCUS44073</name>
</gene>
<proteinExistence type="inferred from homology"/>
<dbReference type="Pfam" id="PF00082">
    <property type="entry name" value="Peptidase_S8"/>
    <property type="match status" value="1"/>
</dbReference>
<evidence type="ECO:0000256" key="6">
    <source>
        <dbReference type="PROSITE-ProRule" id="PRU01240"/>
    </source>
</evidence>
<dbReference type="InterPro" id="IPR045051">
    <property type="entry name" value="SBT"/>
</dbReference>
<dbReference type="InterPro" id="IPR000209">
    <property type="entry name" value="Peptidase_S8/S53_dom"/>
</dbReference>
<comment type="caution">
    <text evidence="6">Lacks conserved residue(s) required for the propagation of feature annotation.</text>
</comment>
<keyword evidence="4" id="KW-0378">Hydrolase</keyword>
<evidence type="ECO:0000259" key="7">
    <source>
        <dbReference type="Pfam" id="PF00082"/>
    </source>
</evidence>
<dbReference type="Gene3D" id="3.40.50.200">
    <property type="entry name" value="Peptidase S8/S53 domain"/>
    <property type="match status" value="1"/>
</dbReference>
<evidence type="ECO:0000256" key="2">
    <source>
        <dbReference type="ARBA" id="ARBA00022670"/>
    </source>
</evidence>
<keyword evidence="3" id="KW-0732">Signal</keyword>
<feature type="domain" description="Subtilisin-like protease fibronectin type-III" evidence="8">
    <location>
        <begin position="165"/>
        <end position="261"/>
    </location>
</feature>
<dbReference type="EMBL" id="CAUOFW020006336">
    <property type="protein sequence ID" value="CAK9174329.1"/>
    <property type="molecule type" value="Genomic_DNA"/>
</dbReference>
<dbReference type="GO" id="GO:0006508">
    <property type="term" value="P:proteolysis"/>
    <property type="evidence" value="ECO:0007669"/>
    <property type="project" value="UniProtKB-KW"/>
</dbReference>
<evidence type="ECO:0000256" key="4">
    <source>
        <dbReference type="ARBA" id="ARBA00022801"/>
    </source>
</evidence>
<evidence type="ECO:0000256" key="5">
    <source>
        <dbReference type="ARBA" id="ARBA00022825"/>
    </source>
</evidence>
<evidence type="ECO:0000313" key="9">
    <source>
        <dbReference type="EMBL" id="CAK9174329.1"/>
    </source>
</evidence>
<dbReference type="PROSITE" id="PS51892">
    <property type="entry name" value="SUBTILASE"/>
    <property type="match status" value="1"/>
</dbReference>